<comment type="catalytic activity">
    <reaction evidence="10">
        <text>8-oxo-dGTP + H2O = 8-oxo-dGMP + diphosphate + H(+)</text>
        <dbReference type="Rhea" id="RHEA:31575"/>
        <dbReference type="ChEBI" id="CHEBI:15377"/>
        <dbReference type="ChEBI" id="CHEBI:15378"/>
        <dbReference type="ChEBI" id="CHEBI:33019"/>
        <dbReference type="ChEBI" id="CHEBI:63224"/>
        <dbReference type="ChEBI" id="CHEBI:77896"/>
        <dbReference type="EC" id="3.6.1.55"/>
    </reaction>
</comment>
<dbReference type="InterPro" id="IPR047127">
    <property type="entry name" value="MutT-like"/>
</dbReference>
<dbReference type="InterPro" id="IPR020084">
    <property type="entry name" value="NUDIX_hydrolase_CS"/>
</dbReference>
<name>H5TMA3_GORO1</name>
<evidence type="ECO:0000256" key="10">
    <source>
        <dbReference type="ARBA" id="ARBA00035861"/>
    </source>
</evidence>
<dbReference type="Proteomes" id="UP000005038">
    <property type="component" value="Unassembled WGS sequence"/>
</dbReference>
<keyword evidence="3" id="KW-0515">Mutator protein</keyword>
<dbReference type="CDD" id="cd03425">
    <property type="entry name" value="NUDIX_MutT_NudA_like"/>
    <property type="match status" value="1"/>
</dbReference>
<proteinExistence type="inferred from homology"/>
<evidence type="ECO:0000256" key="2">
    <source>
        <dbReference type="ARBA" id="ARBA00005582"/>
    </source>
</evidence>
<dbReference type="GO" id="GO:0006260">
    <property type="term" value="P:DNA replication"/>
    <property type="evidence" value="ECO:0007669"/>
    <property type="project" value="UniProtKB-KW"/>
</dbReference>
<dbReference type="Pfam" id="PF00293">
    <property type="entry name" value="NUDIX"/>
    <property type="match status" value="1"/>
</dbReference>
<dbReference type="STRING" id="1108044.GOOTI_114_00400"/>
<evidence type="ECO:0000256" key="6">
    <source>
        <dbReference type="ARBA" id="ARBA00022763"/>
    </source>
</evidence>
<evidence type="ECO:0000259" key="12">
    <source>
        <dbReference type="PROSITE" id="PS51462"/>
    </source>
</evidence>
<dbReference type="PROSITE" id="PS00893">
    <property type="entry name" value="NUDIX_BOX"/>
    <property type="match status" value="1"/>
</dbReference>
<keyword evidence="4" id="KW-0235">DNA replication</keyword>
<evidence type="ECO:0000256" key="4">
    <source>
        <dbReference type="ARBA" id="ARBA00022705"/>
    </source>
</evidence>
<keyword evidence="5" id="KW-0479">Metal-binding</keyword>
<feature type="domain" description="Nudix hydrolase" evidence="12">
    <location>
        <begin position="3"/>
        <end position="125"/>
    </location>
</feature>
<evidence type="ECO:0000313" key="13">
    <source>
        <dbReference type="EMBL" id="GAB34611.1"/>
    </source>
</evidence>
<dbReference type="InterPro" id="IPR000086">
    <property type="entry name" value="NUDIX_hydrolase_dom"/>
</dbReference>
<dbReference type="GO" id="GO:0008413">
    <property type="term" value="F:8-oxo-7,8-dihydroguanosine triphosphate pyrophosphatase activity"/>
    <property type="evidence" value="ECO:0007669"/>
    <property type="project" value="TreeGrafter"/>
</dbReference>
<evidence type="ECO:0000256" key="8">
    <source>
        <dbReference type="ARBA" id="ARBA00022842"/>
    </source>
</evidence>
<organism evidence="13 14">
    <name type="scientific">Gordonia otitidis (strain DSM 44809 / CCUG 52243 / JCM 12355 / NBRC 100426 / IFM 10032)</name>
    <dbReference type="NCBI Taxonomy" id="1108044"/>
    <lineage>
        <taxon>Bacteria</taxon>
        <taxon>Bacillati</taxon>
        <taxon>Actinomycetota</taxon>
        <taxon>Actinomycetes</taxon>
        <taxon>Mycobacteriales</taxon>
        <taxon>Gordoniaceae</taxon>
        <taxon>Gordonia</taxon>
    </lineage>
</organism>
<accession>H5TMA3</accession>
<evidence type="ECO:0000256" key="7">
    <source>
        <dbReference type="ARBA" id="ARBA00022801"/>
    </source>
</evidence>
<dbReference type="SUPFAM" id="SSF55811">
    <property type="entry name" value="Nudix"/>
    <property type="match status" value="1"/>
</dbReference>
<keyword evidence="6" id="KW-0227">DNA damage</keyword>
<protein>
    <recommendedName>
        <fullName evidence="11">8-oxo-dGTP diphosphatase</fullName>
        <ecNumber evidence="11">3.6.1.55</ecNumber>
    </recommendedName>
</protein>
<keyword evidence="7" id="KW-0378">Hydrolase</keyword>
<evidence type="ECO:0000256" key="3">
    <source>
        <dbReference type="ARBA" id="ARBA00022457"/>
    </source>
</evidence>
<dbReference type="PANTHER" id="PTHR47707:SF1">
    <property type="entry name" value="NUDIX HYDROLASE FAMILY PROTEIN"/>
    <property type="match status" value="1"/>
</dbReference>
<evidence type="ECO:0000313" key="14">
    <source>
        <dbReference type="Proteomes" id="UP000005038"/>
    </source>
</evidence>
<keyword evidence="14" id="KW-1185">Reference proteome</keyword>
<dbReference type="GO" id="GO:0006281">
    <property type="term" value="P:DNA repair"/>
    <property type="evidence" value="ECO:0007669"/>
    <property type="project" value="UniProtKB-KW"/>
</dbReference>
<keyword evidence="8" id="KW-0460">Magnesium</keyword>
<dbReference type="GO" id="GO:0044716">
    <property type="term" value="F:8-oxo-GDP phosphatase activity"/>
    <property type="evidence" value="ECO:0007669"/>
    <property type="project" value="TreeGrafter"/>
</dbReference>
<dbReference type="GO" id="GO:0044715">
    <property type="term" value="F:8-oxo-dGDP phosphatase activity"/>
    <property type="evidence" value="ECO:0007669"/>
    <property type="project" value="TreeGrafter"/>
</dbReference>
<dbReference type="AlphaFoldDB" id="H5TMA3"/>
<reference evidence="13" key="1">
    <citation type="submission" date="2012-02" db="EMBL/GenBank/DDBJ databases">
        <title>Whole genome shotgun sequence of Gordonia otitidis NBRC 100426.</title>
        <authorList>
            <person name="Yoshida I."/>
            <person name="Hosoyama A."/>
            <person name="Tsuchikane K."/>
            <person name="Katsumata H."/>
            <person name="Yamazaki S."/>
            <person name="Fujita N."/>
        </authorList>
    </citation>
    <scope>NUCLEOTIDE SEQUENCE [LARGE SCALE GENOMIC DNA]</scope>
    <source>
        <strain evidence="13">NBRC 100426</strain>
    </source>
</reference>
<dbReference type="GO" id="GO:0035539">
    <property type="term" value="F:8-oxo-7,8-dihydrodeoxyguanosine triphosphate pyrophosphatase activity"/>
    <property type="evidence" value="ECO:0007669"/>
    <property type="project" value="UniProtKB-EC"/>
</dbReference>
<evidence type="ECO:0000256" key="5">
    <source>
        <dbReference type="ARBA" id="ARBA00022723"/>
    </source>
</evidence>
<dbReference type="EMBL" id="BAFB01000114">
    <property type="protein sequence ID" value="GAB34611.1"/>
    <property type="molecule type" value="Genomic_DNA"/>
</dbReference>
<comment type="caution">
    <text evidence="13">The sequence shown here is derived from an EMBL/GenBank/DDBJ whole genome shotgun (WGS) entry which is preliminary data.</text>
</comment>
<dbReference type="PROSITE" id="PS51462">
    <property type="entry name" value="NUDIX"/>
    <property type="match status" value="1"/>
</dbReference>
<gene>
    <name evidence="13" type="ORF">GOOTI_114_00400</name>
</gene>
<dbReference type="PANTHER" id="PTHR47707">
    <property type="entry name" value="8-OXO-DGTP DIPHOSPHATASE"/>
    <property type="match status" value="1"/>
</dbReference>
<dbReference type="Gene3D" id="3.90.79.10">
    <property type="entry name" value="Nucleoside Triphosphate Pyrophosphohydrolase"/>
    <property type="match status" value="1"/>
</dbReference>
<dbReference type="GO" id="GO:0046872">
    <property type="term" value="F:metal ion binding"/>
    <property type="evidence" value="ECO:0007669"/>
    <property type="project" value="UniProtKB-KW"/>
</dbReference>
<dbReference type="RefSeq" id="WP_007238846.1">
    <property type="nucleotide sequence ID" value="NZ_BAFB01000114.1"/>
</dbReference>
<sequence>MSPRIVVAGAVTSVDNRLLLAQRRYPATVAGLWELPGGKAEDDEDVKFALRRELREELDVGVEVGERLAETVALSDDLTLIALWARITDGVPRPVEHSRLRWVTAEELDKMVAGHQLVPADTVWVPELSGVLRRAR</sequence>
<comment type="cofactor">
    <cofactor evidence="1">
        <name>Mg(2+)</name>
        <dbReference type="ChEBI" id="CHEBI:18420"/>
    </cofactor>
</comment>
<keyword evidence="9" id="KW-0234">DNA repair</keyword>
<dbReference type="EC" id="3.6.1.55" evidence="11"/>
<evidence type="ECO:0000256" key="11">
    <source>
        <dbReference type="ARBA" id="ARBA00038905"/>
    </source>
</evidence>
<dbReference type="InterPro" id="IPR015797">
    <property type="entry name" value="NUDIX_hydrolase-like_dom_sf"/>
</dbReference>
<comment type="similarity">
    <text evidence="2">Belongs to the Nudix hydrolase family.</text>
</comment>
<evidence type="ECO:0000256" key="9">
    <source>
        <dbReference type="ARBA" id="ARBA00023204"/>
    </source>
</evidence>
<evidence type="ECO:0000256" key="1">
    <source>
        <dbReference type="ARBA" id="ARBA00001946"/>
    </source>
</evidence>